<keyword evidence="1" id="KW-0677">Repeat</keyword>
<sequence length="852" mass="96874">MSAGQLSRSAAQAIRHLMREPSRIPDALYLINSLVASKNFSVRSSRPTAPQSSPPLIDFGLAVSPRLSAHCVLHALIRANRWKDASRASEWMMEQGIMVHFKTRELIILHLRSESPFSLPRSLHWRHGVSSSIQGSEVLTLGRGMVADQCTETAIQLVVKAHEYGHAHTKRTYETLIHWCLLQGEIIVGSLLFVLLVKHMQLRQAAIKAAMQAEHQRKEGRRQKDSVVEPIAWDRLEQSMKHGEAWPSSRMMKPIVDEIRRAFAEAPLQKDHANPSPLRPPLQSLANLAMLLDSGQLRQQHISSLVQALYSCPRMNEDVWILNRRGEPVQVKAYSYFHSVLKRLCNSFDGKSKSPPPQISRRSYNALLHYALRHRMSPALAAPILEHMCIRRDYPIQPNIVTCNILLRSAGLLRKQNISKPVIQLLKHFPGIQAALFEDPSDLPAPVEPKQIPPPPTFRSTFANALVKLQEQNLVIPEVFYEKPLAADMYTVTSFIKHLTSTGRPLSVANVLFILLPELGIVDHPTWTNSRSRKTQVVSTEAREQCLKRVTTYGPYFFAVVLEALVKAGRIGLAERVWRLAKQAERMSWDPEFVPGIKPWCLPVQAYTTMMQNYCNAARKKSPTDQGLEDSRWNPVSPDHVRGWAQFSLASRQLNAVHAGHPMGSRRLAQERGQLLFRSMLSGGKEIWKSLTAMQEQPPEVVQKFQLPRPDARFFNTALSLFGYHVYANHRRKRRERMRWRMRLWKAHGEYQHHGKLSMHWTPMLQEVVEHMVNAGYSVPLGYRQLFIGRWTPGTVYVGEPPSPTGVRPRAYPRIPDRNPRPHALSTVKTRGLPIGHPKHDAVVPPRPVQSM</sequence>
<dbReference type="InterPro" id="IPR051222">
    <property type="entry name" value="PPR/CCM1_RNA-binding"/>
</dbReference>
<name>A0A8E2ANX3_9APHY</name>
<keyword evidence="4" id="KW-1185">Reference proteome</keyword>
<dbReference type="PANTHER" id="PTHR47942:SF63">
    <property type="entry name" value="PENTATRICOPEPTIDE REPEAT-CONTAINING PROTEIN"/>
    <property type="match status" value="1"/>
</dbReference>
<evidence type="ECO:0008006" key="5">
    <source>
        <dbReference type="Google" id="ProtNLM"/>
    </source>
</evidence>
<evidence type="ECO:0000313" key="4">
    <source>
        <dbReference type="Proteomes" id="UP000250043"/>
    </source>
</evidence>
<dbReference type="EMBL" id="KV722583">
    <property type="protein sequence ID" value="OCH85442.1"/>
    <property type="molecule type" value="Genomic_DNA"/>
</dbReference>
<reference evidence="3 4" key="1">
    <citation type="submission" date="2016-07" db="EMBL/GenBank/DDBJ databases">
        <title>Draft genome of the white-rot fungus Obba rivulosa 3A-2.</title>
        <authorList>
            <consortium name="DOE Joint Genome Institute"/>
            <person name="Miettinen O."/>
            <person name="Riley R."/>
            <person name="Acob R."/>
            <person name="Barry K."/>
            <person name="Cullen D."/>
            <person name="De Vries R."/>
            <person name="Hainaut M."/>
            <person name="Hatakka A."/>
            <person name="Henrissat B."/>
            <person name="Hilden K."/>
            <person name="Kuo R."/>
            <person name="Labutti K."/>
            <person name="Lipzen A."/>
            <person name="Makela M.R."/>
            <person name="Sandor L."/>
            <person name="Spatafora J.W."/>
            <person name="Grigoriev I.V."/>
            <person name="Hibbett D.S."/>
        </authorList>
    </citation>
    <scope>NUCLEOTIDE SEQUENCE [LARGE SCALE GENOMIC DNA]</scope>
    <source>
        <strain evidence="3 4">3A-2</strain>
    </source>
</reference>
<evidence type="ECO:0000256" key="1">
    <source>
        <dbReference type="ARBA" id="ARBA00022737"/>
    </source>
</evidence>
<proteinExistence type="predicted"/>
<dbReference type="Proteomes" id="UP000250043">
    <property type="component" value="Unassembled WGS sequence"/>
</dbReference>
<dbReference type="AlphaFoldDB" id="A0A8E2ANX3"/>
<evidence type="ECO:0000256" key="2">
    <source>
        <dbReference type="SAM" id="MobiDB-lite"/>
    </source>
</evidence>
<dbReference type="PANTHER" id="PTHR47942">
    <property type="entry name" value="TETRATRICOPEPTIDE REPEAT (TPR)-LIKE SUPERFAMILY PROTEIN-RELATED"/>
    <property type="match status" value="1"/>
</dbReference>
<organism evidence="3 4">
    <name type="scientific">Obba rivulosa</name>
    <dbReference type="NCBI Taxonomy" id="1052685"/>
    <lineage>
        <taxon>Eukaryota</taxon>
        <taxon>Fungi</taxon>
        <taxon>Dikarya</taxon>
        <taxon>Basidiomycota</taxon>
        <taxon>Agaricomycotina</taxon>
        <taxon>Agaricomycetes</taxon>
        <taxon>Polyporales</taxon>
        <taxon>Gelatoporiaceae</taxon>
        <taxon>Obba</taxon>
    </lineage>
</organism>
<dbReference type="OrthoDB" id="2554293at2759"/>
<accession>A0A8E2ANX3</accession>
<protein>
    <recommendedName>
        <fullName evidence="5">Pentatricopeptide repeat-containing protein</fullName>
    </recommendedName>
</protein>
<evidence type="ECO:0000313" key="3">
    <source>
        <dbReference type="EMBL" id="OCH85442.1"/>
    </source>
</evidence>
<feature type="region of interest" description="Disordered" evidence="2">
    <location>
        <begin position="802"/>
        <end position="852"/>
    </location>
</feature>
<gene>
    <name evidence="3" type="ORF">OBBRIDRAFT_798167</name>
</gene>